<evidence type="ECO:0000313" key="12">
    <source>
        <dbReference type="Proteomes" id="UP000295344"/>
    </source>
</evidence>
<dbReference type="PROSITE" id="PS00098">
    <property type="entry name" value="THIOLASE_1"/>
    <property type="match status" value="1"/>
</dbReference>
<reference evidence="11 12" key="1">
    <citation type="submission" date="2019-03" db="EMBL/GenBank/DDBJ databases">
        <title>Genomic Encyclopedia of Archaeal and Bacterial Type Strains, Phase II (KMG-II): from individual species to whole genera.</title>
        <authorList>
            <person name="Goeker M."/>
        </authorList>
    </citation>
    <scope>NUCLEOTIDE SEQUENCE [LARGE SCALE GENOMIC DNA]</scope>
    <source>
        <strain evidence="11 12">DSM 24782</strain>
    </source>
</reference>
<evidence type="ECO:0000256" key="8">
    <source>
        <dbReference type="RuleBase" id="RU003557"/>
    </source>
</evidence>
<feature type="domain" description="Thiolase C-terminal" evidence="10">
    <location>
        <begin position="271"/>
        <end position="392"/>
    </location>
</feature>
<dbReference type="InterPro" id="IPR020616">
    <property type="entry name" value="Thiolase_N"/>
</dbReference>
<name>A0A4R7FLE2_9MICO</name>
<dbReference type="PIRSF" id="PIRSF000429">
    <property type="entry name" value="Ac-CoA_Ac_transf"/>
    <property type="match status" value="1"/>
</dbReference>
<evidence type="ECO:0000313" key="11">
    <source>
        <dbReference type="EMBL" id="TDS77189.1"/>
    </source>
</evidence>
<dbReference type="Proteomes" id="UP000295344">
    <property type="component" value="Unassembled WGS sequence"/>
</dbReference>
<dbReference type="CDD" id="cd00751">
    <property type="entry name" value="thiolase"/>
    <property type="match status" value="1"/>
</dbReference>
<comment type="caution">
    <text evidence="11">The sequence shown here is derived from an EMBL/GenBank/DDBJ whole genome shotgun (WGS) entry which is preliminary data.</text>
</comment>
<keyword evidence="4 8" id="KW-0012">Acyltransferase</keyword>
<comment type="similarity">
    <text evidence="1 8">Belongs to the thiolase-like superfamily. Thiolase family.</text>
</comment>
<dbReference type="AlphaFoldDB" id="A0A4R7FLE2"/>
<dbReference type="NCBIfam" id="TIGR01930">
    <property type="entry name" value="AcCoA-C-Actrans"/>
    <property type="match status" value="1"/>
</dbReference>
<dbReference type="Pfam" id="PF00108">
    <property type="entry name" value="Thiolase_N"/>
    <property type="match status" value="1"/>
</dbReference>
<dbReference type="PROSITE" id="PS00099">
    <property type="entry name" value="THIOLASE_3"/>
    <property type="match status" value="1"/>
</dbReference>
<dbReference type="InterPro" id="IPR020615">
    <property type="entry name" value="Thiolase_acyl_enz_int_AS"/>
</dbReference>
<feature type="domain" description="Thiolase N-terminal" evidence="9">
    <location>
        <begin position="4"/>
        <end position="262"/>
    </location>
</feature>
<evidence type="ECO:0000256" key="7">
    <source>
        <dbReference type="PIRSR" id="PIRSR000429-1"/>
    </source>
</evidence>
<evidence type="ECO:0000256" key="4">
    <source>
        <dbReference type="ARBA" id="ARBA00023315"/>
    </source>
</evidence>
<evidence type="ECO:0000256" key="3">
    <source>
        <dbReference type="ARBA" id="ARBA00022679"/>
    </source>
</evidence>
<evidence type="ECO:0000256" key="5">
    <source>
        <dbReference type="ARBA" id="ARBA00030755"/>
    </source>
</evidence>
<protein>
    <recommendedName>
        <fullName evidence="6">Probable acetyl-CoA acetyltransferase</fullName>
        <ecNumber evidence="2">2.3.1.9</ecNumber>
    </recommendedName>
    <alternativeName>
        <fullName evidence="5">Acetoacetyl-CoA thiolase</fullName>
    </alternativeName>
</protein>
<proteinExistence type="inferred from homology"/>
<gene>
    <name evidence="11" type="ORF">CLV52_2129</name>
</gene>
<dbReference type="InterPro" id="IPR020613">
    <property type="entry name" value="Thiolase_CS"/>
</dbReference>
<evidence type="ECO:0000256" key="1">
    <source>
        <dbReference type="ARBA" id="ARBA00010982"/>
    </source>
</evidence>
<dbReference type="InterPro" id="IPR016039">
    <property type="entry name" value="Thiolase-like"/>
</dbReference>
<feature type="active site" description="Proton acceptor" evidence="7">
    <location>
        <position position="349"/>
    </location>
</feature>
<evidence type="ECO:0000259" key="10">
    <source>
        <dbReference type="Pfam" id="PF02803"/>
    </source>
</evidence>
<dbReference type="SUPFAM" id="SSF53901">
    <property type="entry name" value="Thiolase-like"/>
    <property type="match status" value="2"/>
</dbReference>
<accession>A0A4R7FLE2</accession>
<feature type="active site" description="Proton acceptor" evidence="7">
    <location>
        <position position="380"/>
    </location>
</feature>
<dbReference type="EMBL" id="SOAM01000002">
    <property type="protein sequence ID" value="TDS77189.1"/>
    <property type="molecule type" value="Genomic_DNA"/>
</dbReference>
<dbReference type="EC" id="2.3.1.9" evidence="2"/>
<evidence type="ECO:0000259" key="9">
    <source>
        <dbReference type="Pfam" id="PF00108"/>
    </source>
</evidence>
<keyword evidence="12" id="KW-1185">Reference proteome</keyword>
<feature type="active site" description="Acyl-thioester intermediate" evidence="7">
    <location>
        <position position="92"/>
    </location>
</feature>
<dbReference type="InterPro" id="IPR020617">
    <property type="entry name" value="Thiolase_C"/>
</dbReference>
<dbReference type="Gene3D" id="3.40.47.10">
    <property type="match status" value="1"/>
</dbReference>
<organism evidence="11 12">
    <name type="scientific">Amnibacterium kyonggiense</name>
    <dbReference type="NCBI Taxonomy" id="595671"/>
    <lineage>
        <taxon>Bacteria</taxon>
        <taxon>Bacillati</taxon>
        <taxon>Actinomycetota</taxon>
        <taxon>Actinomycetes</taxon>
        <taxon>Micrococcales</taxon>
        <taxon>Microbacteriaceae</taxon>
        <taxon>Amnibacterium</taxon>
    </lineage>
</organism>
<dbReference type="PROSITE" id="PS00737">
    <property type="entry name" value="THIOLASE_2"/>
    <property type="match status" value="1"/>
</dbReference>
<evidence type="ECO:0000256" key="2">
    <source>
        <dbReference type="ARBA" id="ARBA00012705"/>
    </source>
</evidence>
<keyword evidence="3 8" id="KW-0808">Transferase</keyword>
<dbReference type="Pfam" id="PF02803">
    <property type="entry name" value="Thiolase_C"/>
    <property type="match status" value="1"/>
</dbReference>
<evidence type="ECO:0000256" key="6">
    <source>
        <dbReference type="ARBA" id="ARBA00040529"/>
    </source>
</evidence>
<dbReference type="InterPro" id="IPR002155">
    <property type="entry name" value="Thiolase"/>
</dbReference>
<dbReference type="RefSeq" id="WP_133766289.1">
    <property type="nucleotide sequence ID" value="NZ_BAAARP010000002.1"/>
</dbReference>
<sequence>MNAVVVGYARTPFVKAATSPGGGAFAEVPATALGAHAVAAALERAGVAPDEVDRVVGGQVLQAGAGQNPARQSAVGAGIPLTVPAITLNAVCLSGLEAVAEGARMIADGRARVVVAVGQESMSLAPHAWPGSRLGKRYGAIEFLDTMDHDGLTDAFEHRSMGASTEDRNAANRVTRADQDAWAALSHARLEAGAGFLEGEIAPFTTPGRRGRTVSADDGLRPGTTAETLAALRPAFSAEGGITAGNSSQITDGAAAVVLMAEGLAQERSVRPLARVLASSFVAGPDVSLHAQPANAALAALLLADRETSELQVVEINEAFAAVAVVSTRLLGVDPLIVNMNGGAIALGHPIGASGTRIAGHVARSLAALGPGSLGVAAICGGGGQGAAVLLEAVEA</sequence>
<dbReference type="PANTHER" id="PTHR18919:SF107">
    <property type="entry name" value="ACETYL-COA ACETYLTRANSFERASE, CYTOSOLIC"/>
    <property type="match status" value="1"/>
</dbReference>
<dbReference type="PANTHER" id="PTHR18919">
    <property type="entry name" value="ACETYL-COA C-ACYLTRANSFERASE"/>
    <property type="match status" value="1"/>
</dbReference>
<dbReference type="GO" id="GO:0003985">
    <property type="term" value="F:acetyl-CoA C-acetyltransferase activity"/>
    <property type="evidence" value="ECO:0007669"/>
    <property type="project" value="UniProtKB-EC"/>
</dbReference>
<dbReference type="OrthoDB" id="3204099at2"/>
<dbReference type="InterPro" id="IPR020610">
    <property type="entry name" value="Thiolase_AS"/>
</dbReference>